<organism evidence="2 3">
    <name type="scientific">Metabacillus bambusae</name>
    <dbReference type="NCBI Taxonomy" id="2795218"/>
    <lineage>
        <taxon>Bacteria</taxon>
        <taxon>Bacillati</taxon>
        <taxon>Bacillota</taxon>
        <taxon>Bacilli</taxon>
        <taxon>Bacillales</taxon>
        <taxon>Bacillaceae</taxon>
        <taxon>Metabacillus</taxon>
    </lineage>
</organism>
<dbReference type="Proteomes" id="UP000663981">
    <property type="component" value="Unassembled WGS sequence"/>
</dbReference>
<dbReference type="SUPFAM" id="SSF53335">
    <property type="entry name" value="S-adenosyl-L-methionine-dependent methyltransferases"/>
    <property type="match status" value="1"/>
</dbReference>
<reference evidence="2 3" key="1">
    <citation type="submission" date="2021-03" db="EMBL/GenBank/DDBJ databases">
        <title>Whole genome sequence of Metabacillus bambusae BG109.</title>
        <authorList>
            <person name="Jeong J.W."/>
        </authorList>
    </citation>
    <scope>NUCLEOTIDE SEQUENCE [LARGE SCALE GENOMIC DNA]</scope>
    <source>
        <strain evidence="2 3">BG109</strain>
    </source>
</reference>
<evidence type="ECO:0000313" key="3">
    <source>
        <dbReference type="Proteomes" id="UP000663981"/>
    </source>
</evidence>
<name>A0ABS3N647_9BACI</name>
<dbReference type="PANTHER" id="PTHR43861">
    <property type="entry name" value="TRANS-ACONITATE 2-METHYLTRANSFERASE-RELATED"/>
    <property type="match status" value="1"/>
</dbReference>
<sequence>MWETGSRCSIIPFFSKHIKKSAKVADIGCGDGYGSFKLYSEGFHVTGVDLSSEMIRLAKNRETDSLKFIQASINEMPFQANEFDAILSINCLEWTEDPQVSLKCLHHILKPGGHLCIGILGPTAQPRKNSYPRLYGEQVICNTMMPWEFEQLAKENGWYSIDGFGIYKKGVIEQHIQHLSKELKQALTFMWVFLLQKKV</sequence>
<dbReference type="Pfam" id="PF08241">
    <property type="entry name" value="Methyltransf_11"/>
    <property type="match status" value="1"/>
</dbReference>
<gene>
    <name evidence="2" type="ORF">I7822_19265</name>
</gene>
<keyword evidence="2" id="KW-0808">Transferase</keyword>
<dbReference type="Gene3D" id="3.40.50.150">
    <property type="entry name" value="Vaccinia Virus protein VP39"/>
    <property type="match status" value="1"/>
</dbReference>
<keyword evidence="3" id="KW-1185">Reference proteome</keyword>
<keyword evidence="2" id="KW-0489">Methyltransferase</keyword>
<dbReference type="CDD" id="cd02440">
    <property type="entry name" value="AdoMet_MTases"/>
    <property type="match status" value="1"/>
</dbReference>
<dbReference type="InterPro" id="IPR013216">
    <property type="entry name" value="Methyltransf_11"/>
</dbReference>
<dbReference type="PANTHER" id="PTHR43861:SF1">
    <property type="entry name" value="TRANS-ACONITATE 2-METHYLTRANSFERASE"/>
    <property type="match status" value="1"/>
</dbReference>
<evidence type="ECO:0000313" key="2">
    <source>
        <dbReference type="EMBL" id="MBO1513764.1"/>
    </source>
</evidence>
<dbReference type="GO" id="GO:0008168">
    <property type="term" value="F:methyltransferase activity"/>
    <property type="evidence" value="ECO:0007669"/>
    <property type="project" value="UniProtKB-KW"/>
</dbReference>
<proteinExistence type="predicted"/>
<dbReference type="GO" id="GO:0032259">
    <property type="term" value="P:methylation"/>
    <property type="evidence" value="ECO:0007669"/>
    <property type="project" value="UniProtKB-KW"/>
</dbReference>
<evidence type="ECO:0000259" key="1">
    <source>
        <dbReference type="Pfam" id="PF08241"/>
    </source>
</evidence>
<dbReference type="EMBL" id="JAGDEL010000017">
    <property type="protein sequence ID" value="MBO1513764.1"/>
    <property type="molecule type" value="Genomic_DNA"/>
</dbReference>
<accession>A0ABS3N647</accession>
<dbReference type="InterPro" id="IPR029063">
    <property type="entry name" value="SAM-dependent_MTases_sf"/>
</dbReference>
<comment type="caution">
    <text evidence="2">The sequence shown here is derived from an EMBL/GenBank/DDBJ whole genome shotgun (WGS) entry which is preliminary data.</text>
</comment>
<protein>
    <submittedName>
        <fullName evidence="2">Class I SAM-dependent methyltransferase</fullName>
    </submittedName>
</protein>
<feature type="domain" description="Methyltransferase type 11" evidence="1">
    <location>
        <begin position="26"/>
        <end position="117"/>
    </location>
</feature>